<evidence type="ECO:0000259" key="9">
    <source>
        <dbReference type="Pfam" id="PF00793"/>
    </source>
</evidence>
<feature type="domain" description="DAHP synthetase I/KDSA" evidence="9">
    <location>
        <begin position="8"/>
        <end position="272"/>
    </location>
</feature>
<dbReference type="GO" id="GO:0005737">
    <property type="term" value="C:cytoplasm"/>
    <property type="evidence" value="ECO:0007669"/>
    <property type="project" value="UniProtKB-SubCell"/>
</dbReference>
<reference evidence="10" key="1">
    <citation type="submission" date="2020-10" db="EMBL/GenBank/DDBJ databases">
        <authorList>
            <person name="Gilroy R."/>
        </authorList>
    </citation>
    <scope>NUCLEOTIDE SEQUENCE</scope>
    <source>
        <strain evidence="10">35461</strain>
    </source>
</reference>
<accession>A0A9D1NM01</accession>
<dbReference type="NCBIfam" id="NF003543">
    <property type="entry name" value="PRK05198.1"/>
    <property type="match status" value="1"/>
</dbReference>
<evidence type="ECO:0000256" key="2">
    <source>
        <dbReference type="ARBA" id="ARBA00004756"/>
    </source>
</evidence>
<proteinExistence type="inferred from homology"/>
<reference evidence="10" key="2">
    <citation type="journal article" date="2021" name="PeerJ">
        <title>Extensive microbial diversity within the chicken gut microbiome revealed by metagenomics and culture.</title>
        <authorList>
            <person name="Gilroy R."/>
            <person name="Ravi A."/>
            <person name="Getino M."/>
            <person name="Pursley I."/>
            <person name="Horton D.L."/>
            <person name="Alikhan N.F."/>
            <person name="Baker D."/>
            <person name="Gharbi K."/>
            <person name="Hall N."/>
            <person name="Watson M."/>
            <person name="Adriaenssens E.M."/>
            <person name="Foster-Nyarko E."/>
            <person name="Jarju S."/>
            <person name="Secka A."/>
            <person name="Antonio M."/>
            <person name="Oren A."/>
            <person name="Chaudhuri R.R."/>
            <person name="La Ragione R."/>
            <person name="Hildebrand F."/>
            <person name="Pallen M.J."/>
        </authorList>
    </citation>
    <scope>NUCLEOTIDE SEQUENCE</scope>
    <source>
        <strain evidence="10">35461</strain>
    </source>
</reference>
<keyword evidence="8" id="KW-0448">Lipopolysaccharide biosynthesis</keyword>
<protein>
    <recommendedName>
        <fullName evidence="8">2-dehydro-3-deoxyphosphooctonate aldolase</fullName>
        <ecNumber evidence="8">2.5.1.55</ecNumber>
    </recommendedName>
    <alternativeName>
        <fullName evidence="8">3-deoxy-D-manno-octulosonic acid 8-phosphate synthase</fullName>
    </alternativeName>
    <alternativeName>
        <fullName evidence="8">KDO-8-phosphate synthase</fullName>
        <shortName evidence="8">KDO 8-P synthase</shortName>
        <shortName evidence="8">KDOPS</shortName>
    </alternativeName>
    <alternativeName>
        <fullName evidence="8">Phospho-2-dehydro-3-deoxyoctonate aldolase</fullName>
    </alternativeName>
</protein>
<dbReference type="EMBL" id="DVOR01000100">
    <property type="protein sequence ID" value="HIV09106.1"/>
    <property type="molecule type" value="Genomic_DNA"/>
</dbReference>
<organism evidence="10 11">
    <name type="scientific">Candidatus Spyradenecus faecavium</name>
    <dbReference type="NCBI Taxonomy" id="2840947"/>
    <lineage>
        <taxon>Bacteria</taxon>
        <taxon>Pseudomonadati</taxon>
        <taxon>Lentisphaerota</taxon>
        <taxon>Lentisphaeria</taxon>
        <taxon>Lentisphaerales</taxon>
        <taxon>Lentisphaeraceae</taxon>
        <taxon>Lentisphaeraceae incertae sedis</taxon>
        <taxon>Candidatus Spyradenecus</taxon>
    </lineage>
</organism>
<evidence type="ECO:0000256" key="5">
    <source>
        <dbReference type="ARBA" id="ARBA00022490"/>
    </source>
</evidence>
<gene>
    <name evidence="8 10" type="primary">kdsA</name>
    <name evidence="10" type="ORF">IAC79_03210</name>
</gene>
<dbReference type="GO" id="GO:0008676">
    <property type="term" value="F:3-deoxy-8-phosphooctulonate synthase activity"/>
    <property type="evidence" value="ECO:0007669"/>
    <property type="project" value="UniProtKB-UniRule"/>
</dbReference>
<comment type="pathway">
    <text evidence="2">Bacterial outer membrane biogenesis; lipopolysaccharide biosynthesis.</text>
</comment>
<sequence>MADCKIVKVSERVALGDGGLTLMAGPCVIESHEACLELAEALVGLTNRLHIPYIFKASFDKANRTSLSAYRGPGLEKGLETLAEVKARFGVPVVTDVHEPWQCAPVAEVCDVLQIPAFLCRQTDLVVAAAKTGRVVNVKKGQFLAPEDMVNVVRKIESEGNSRIVLTERGASFGYHNLVADMRSLLVMRELGYPVVFDATHSVQRPGGLGSGSGGDGRWAPALARAAVATGVDGVFMETHFNPPEALSDAANAIAFSALEELLTKLVKIHEVVHS</sequence>
<dbReference type="HAMAP" id="MF_00056">
    <property type="entry name" value="KDO8P_synth"/>
    <property type="match status" value="1"/>
</dbReference>
<dbReference type="InterPro" id="IPR013785">
    <property type="entry name" value="Aldolase_TIM"/>
</dbReference>
<evidence type="ECO:0000256" key="3">
    <source>
        <dbReference type="ARBA" id="ARBA00004845"/>
    </source>
</evidence>
<dbReference type="NCBIfam" id="TIGR01362">
    <property type="entry name" value="KDO8P_synth"/>
    <property type="match status" value="1"/>
</dbReference>
<dbReference type="Pfam" id="PF00793">
    <property type="entry name" value="DAHP_synth_1"/>
    <property type="match status" value="1"/>
</dbReference>
<comment type="subcellular location">
    <subcellularLocation>
        <location evidence="1 8">Cytoplasm</location>
    </subcellularLocation>
</comment>
<evidence type="ECO:0000256" key="8">
    <source>
        <dbReference type="HAMAP-Rule" id="MF_00056"/>
    </source>
</evidence>
<comment type="caution">
    <text evidence="10">The sequence shown here is derived from an EMBL/GenBank/DDBJ whole genome shotgun (WGS) entry which is preliminary data.</text>
</comment>
<dbReference type="InterPro" id="IPR006269">
    <property type="entry name" value="KDO8P_synthase"/>
</dbReference>
<evidence type="ECO:0000313" key="10">
    <source>
        <dbReference type="EMBL" id="HIV09106.1"/>
    </source>
</evidence>
<comment type="pathway">
    <text evidence="3 8">Carbohydrate biosynthesis; 3-deoxy-D-manno-octulosonate biosynthesis; 3-deoxy-D-manno-octulosonate from D-ribulose 5-phosphate: step 2/3.</text>
</comment>
<name>A0A9D1NM01_9BACT</name>
<keyword evidence="6 8" id="KW-0808">Transferase</keyword>
<dbReference type="Proteomes" id="UP000886845">
    <property type="component" value="Unassembled WGS sequence"/>
</dbReference>
<dbReference type="GO" id="GO:0019294">
    <property type="term" value="P:keto-3-deoxy-D-manno-octulosonic acid biosynthetic process"/>
    <property type="evidence" value="ECO:0007669"/>
    <property type="project" value="UniProtKB-UniRule"/>
</dbReference>
<dbReference type="InterPro" id="IPR006218">
    <property type="entry name" value="DAHP1/KDSA"/>
</dbReference>
<comment type="similarity">
    <text evidence="4 8">Belongs to the KdsA family.</text>
</comment>
<keyword evidence="5 8" id="KW-0963">Cytoplasm</keyword>
<evidence type="ECO:0000256" key="4">
    <source>
        <dbReference type="ARBA" id="ARBA00010499"/>
    </source>
</evidence>
<evidence type="ECO:0000256" key="6">
    <source>
        <dbReference type="ARBA" id="ARBA00022679"/>
    </source>
</evidence>
<dbReference type="AlphaFoldDB" id="A0A9D1NM01"/>
<dbReference type="PANTHER" id="PTHR21057">
    <property type="entry name" value="PHOSPHO-2-DEHYDRO-3-DEOXYHEPTONATE ALDOLASE"/>
    <property type="match status" value="1"/>
</dbReference>
<dbReference type="EC" id="2.5.1.55" evidence="8"/>
<evidence type="ECO:0000256" key="1">
    <source>
        <dbReference type="ARBA" id="ARBA00004496"/>
    </source>
</evidence>
<evidence type="ECO:0000313" key="11">
    <source>
        <dbReference type="Proteomes" id="UP000886845"/>
    </source>
</evidence>
<comment type="catalytic activity">
    <reaction evidence="7 8">
        <text>D-arabinose 5-phosphate + phosphoenolpyruvate + H2O = 3-deoxy-alpha-D-manno-2-octulosonate-8-phosphate + phosphate</text>
        <dbReference type="Rhea" id="RHEA:14053"/>
        <dbReference type="ChEBI" id="CHEBI:15377"/>
        <dbReference type="ChEBI" id="CHEBI:43474"/>
        <dbReference type="ChEBI" id="CHEBI:57693"/>
        <dbReference type="ChEBI" id="CHEBI:58702"/>
        <dbReference type="ChEBI" id="CHEBI:85985"/>
        <dbReference type="EC" id="2.5.1.55"/>
    </reaction>
</comment>
<evidence type="ECO:0000256" key="7">
    <source>
        <dbReference type="ARBA" id="ARBA00049112"/>
    </source>
</evidence>
<dbReference type="Gene3D" id="3.20.20.70">
    <property type="entry name" value="Aldolase class I"/>
    <property type="match status" value="1"/>
</dbReference>
<dbReference type="SUPFAM" id="SSF51569">
    <property type="entry name" value="Aldolase"/>
    <property type="match status" value="1"/>
</dbReference>